<proteinExistence type="predicted"/>
<keyword evidence="3" id="KW-1185">Reference proteome</keyword>
<organism evidence="2 3">
    <name type="scientific">Marivirga salinarum</name>
    <dbReference type="NCBI Taxonomy" id="3059078"/>
    <lineage>
        <taxon>Bacteria</taxon>
        <taxon>Pseudomonadati</taxon>
        <taxon>Bacteroidota</taxon>
        <taxon>Cytophagia</taxon>
        <taxon>Cytophagales</taxon>
        <taxon>Marivirgaceae</taxon>
        <taxon>Marivirga</taxon>
    </lineage>
</organism>
<reference evidence="2 3" key="1">
    <citation type="submission" date="2023-08" db="EMBL/GenBank/DDBJ databases">
        <title>Comparative genomics and taxonomic characterization of three novel marine species of genus Marivirga.</title>
        <authorList>
            <person name="Muhammad N."/>
            <person name="Kim S.-G."/>
        </authorList>
    </citation>
    <scope>NUCLEOTIDE SEQUENCE [LARGE SCALE GENOMIC DNA]</scope>
    <source>
        <strain evidence="2 3">BDSF4-3</strain>
    </source>
</reference>
<evidence type="ECO:0000256" key="1">
    <source>
        <dbReference type="SAM" id="SignalP"/>
    </source>
</evidence>
<gene>
    <name evidence="2" type="ORF">QYS49_02020</name>
</gene>
<dbReference type="EMBL" id="CP129971">
    <property type="protein sequence ID" value="WMN12504.1"/>
    <property type="molecule type" value="Genomic_DNA"/>
</dbReference>
<dbReference type="AlphaFoldDB" id="A0AA51NCM8"/>
<feature type="signal peptide" evidence="1">
    <location>
        <begin position="1"/>
        <end position="22"/>
    </location>
</feature>
<protein>
    <recommendedName>
        <fullName evidence="4">Alginate export domain-containing protein</fullName>
    </recommendedName>
</protein>
<evidence type="ECO:0000313" key="3">
    <source>
        <dbReference type="Proteomes" id="UP001230496"/>
    </source>
</evidence>
<keyword evidence="1" id="KW-0732">Signal</keyword>
<sequence>MKTIVKYGLSLLLAFSAQFSYAQFTVDGQIVQRAEFRNGAGRLIGVDQEPAAFMAHRVRLQTRYEMDGFTFYASIQDVRTWGNTPQTKATDPFLSLHEAWAETSLGDYWKIKLGRQELNYDNARFLGNLDWALQARAHDFALVKYEKENMKLHFGGGYNQDAQSLSGNIFFNPNQYKVAQMVRYENQWGDFKLSALFWNDGRQFIETDTAGNVINDKVNYSQTIGLPTIKYQLGNTLLSGFYYHQTGKDISDRDVNAYDVGAQVTQTLTSNDEKGSSFKATLGFEILSGTDNLSAEQNNSFNPLYGTNHAHNGYMDLFFVGGRFVNSVGLQDYYLKGRYQFNPKFFTQIDGHVFTAQAEVKQFGEGGPAITPAVETLDPYLGTEIDFSFGYILNRAVSVQGGYSQIFASNTFEALQGQAEYKNTQNWAYVMFIFRPTMKNRFIGVLF</sequence>
<dbReference type="RefSeq" id="WP_308350660.1">
    <property type="nucleotide sequence ID" value="NZ_CP129971.1"/>
</dbReference>
<dbReference type="Proteomes" id="UP001230496">
    <property type="component" value="Chromosome"/>
</dbReference>
<evidence type="ECO:0008006" key="4">
    <source>
        <dbReference type="Google" id="ProtNLM"/>
    </source>
</evidence>
<evidence type="ECO:0000313" key="2">
    <source>
        <dbReference type="EMBL" id="WMN12504.1"/>
    </source>
</evidence>
<dbReference type="KEGG" id="msaa:QYS49_02020"/>
<name>A0AA51NCM8_9BACT</name>
<feature type="chain" id="PRO_5041202315" description="Alginate export domain-containing protein" evidence="1">
    <location>
        <begin position="23"/>
        <end position="447"/>
    </location>
</feature>
<dbReference type="SUPFAM" id="SSF56935">
    <property type="entry name" value="Porins"/>
    <property type="match status" value="1"/>
</dbReference>
<accession>A0AA51NCM8</accession>